<protein>
    <submittedName>
        <fullName evidence="1">Uncharacterized protein</fullName>
    </submittedName>
</protein>
<sequence length="192" mass="21605">MAGNESTQWIDVTTDKFSHDSELFVIPDHYKGDVDNVIIPHGLIMDRINKLAQLITQDFNERLILCCVLKGGHQFFSDLVNAIKKRTTLKGNTLPMGLEFIRVKSYHNDQSSGEVKISMTESELRSLEGKDILIVEDIIDTGLTMVNLLKHLEKYNPRSVKVASLLIKKTPRSNGYIPDYVGFAVPDLFVVG</sequence>
<evidence type="ECO:0000313" key="1">
    <source>
        <dbReference type="EMBL" id="KAJ1678787.1"/>
    </source>
</evidence>
<keyword evidence="2" id="KW-1185">Reference proteome</keyword>
<name>A0ACC1HQQ6_9FUNG</name>
<reference evidence="1" key="1">
    <citation type="submission" date="2022-06" db="EMBL/GenBank/DDBJ databases">
        <title>Phylogenomic reconstructions and comparative analyses of Kickxellomycotina fungi.</title>
        <authorList>
            <person name="Reynolds N.K."/>
            <person name="Stajich J.E."/>
            <person name="Barry K."/>
            <person name="Grigoriev I.V."/>
            <person name="Crous P."/>
            <person name="Smith M.E."/>
        </authorList>
    </citation>
    <scope>NUCLEOTIDE SEQUENCE</scope>
    <source>
        <strain evidence="1">RSA 2271</strain>
    </source>
</reference>
<dbReference type="Proteomes" id="UP001145114">
    <property type="component" value="Unassembled WGS sequence"/>
</dbReference>
<organism evidence="1 2">
    <name type="scientific">Spiromyces aspiralis</name>
    <dbReference type="NCBI Taxonomy" id="68401"/>
    <lineage>
        <taxon>Eukaryota</taxon>
        <taxon>Fungi</taxon>
        <taxon>Fungi incertae sedis</taxon>
        <taxon>Zoopagomycota</taxon>
        <taxon>Kickxellomycotina</taxon>
        <taxon>Kickxellomycetes</taxon>
        <taxon>Kickxellales</taxon>
        <taxon>Kickxellaceae</taxon>
        <taxon>Spiromyces</taxon>
    </lineage>
</organism>
<accession>A0ACC1HQQ6</accession>
<comment type="caution">
    <text evidence="1">The sequence shown here is derived from an EMBL/GenBank/DDBJ whole genome shotgun (WGS) entry which is preliminary data.</text>
</comment>
<proteinExistence type="predicted"/>
<gene>
    <name evidence="1" type="ORF">EV182_003357</name>
</gene>
<evidence type="ECO:0000313" key="2">
    <source>
        <dbReference type="Proteomes" id="UP001145114"/>
    </source>
</evidence>
<dbReference type="EMBL" id="JAMZIH010000856">
    <property type="protein sequence ID" value="KAJ1678787.1"/>
    <property type="molecule type" value="Genomic_DNA"/>
</dbReference>